<evidence type="ECO:0000313" key="3">
    <source>
        <dbReference type="Proteomes" id="UP001642484"/>
    </source>
</evidence>
<evidence type="ECO:0000313" key="2">
    <source>
        <dbReference type="EMBL" id="CAK9098440.1"/>
    </source>
</evidence>
<proteinExistence type="predicted"/>
<evidence type="ECO:0000256" key="1">
    <source>
        <dbReference type="SAM" id="Phobius"/>
    </source>
</evidence>
<dbReference type="EMBL" id="CAXAMN010025806">
    <property type="protein sequence ID" value="CAK9098440.1"/>
    <property type="molecule type" value="Genomic_DNA"/>
</dbReference>
<protein>
    <submittedName>
        <fullName evidence="2">Uncharacterized protein</fullName>
    </submittedName>
</protein>
<dbReference type="Proteomes" id="UP001642484">
    <property type="component" value="Unassembled WGS sequence"/>
</dbReference>
<keyword evidence="1" id="KW-1133">Transmembrane helix</keyword>
<comment type="caution">
    <text evidence="2">The sequence shown here is derived from an EMBL/GenBank/DDBJ whole genome shotgun (WGS) entry which is preliminary data.</text>
</comment>
<gene>
    <name evidence="2" type="ORF">CCMP2556_LOCUS46649</name>
</gene>
<name>A0ABP0RFW1_9DINO</name>
<organism evidence="2 3">
    <name type="scientific">Durusdinium trenchii</name>
    <dbReference type="NCBI Taxonomy" id="1381693"/>
    <lineage>
        <taxon>Eukaryota</taxon>
        <taxon>Sar</taxon>
        <taxon>Alveolata</taxon>
        <taxon>Dinophyceae</taxon>
        <taxon>Suessiales</taxon>
        <taxon>Symbiodiniaceae</taxon>
        <taxon>Durusdinium</taxon>
    </lineage>
</organism>
<feature type="transmembrane region" description="Helical" evidence="1">
    <location>
        <begin position="33"/>
        <end position="55"/>
    </location>
</feature>
<keyword evidence="1" id="KW-0812">Transmembrane</keyword>
<reference evidence="2 3" key="1">
    <citation type="submission" date="2024-02" db="EMBL/GenBank/DDBJ databases">
        <authorList>
            <person name="Chen Y."/>
            <person name="Shah S."/>
            <person name="Dougan E. K."/>
            <person name="Thang M."/>
            <person name="Chan C."/>
        </authorList>
    </citation>
    <scope>NUCLEOTIDE SEQUENCE [LARGE SCALE GENOMIC DNA]</scope>
</reference>
<feature type="transmembrane region" description="Helical" evidence="1">
    <location>
        <begin position="67"/>
        <end position="88"/>
    </location>
</feature>
<keyword evidence="3" id="KW-1185">Reference proteome</keyword>
<keyword evidence="1" id="KW-0472">Membrane</keyword>
<accession>A0ABP0RFW1</accession>
<sequence>MIGWFQAPPMVYLAFWQFLQTWRMGARLADRCPLWLILFLGAAAGISFNVAVWLQYNLLKYTFGHDFNWPVFGSLVFMWVVFIIPYIWEYSPNLCRKVTGMRG</sequence>